<dbReference type="PANTHER" id="PTHR37423">
    <property type="entry name" value="SOLUBLE LYTIC MUREIN TRANSGLYCOSYLASE-RELATED"/>
    <property type="match status" value="1"/>
</dbReference>
<name>A0ABR5SHB2_9BACT</name>
<protein>
    <submittedName>
        <fullName evidence="3">Lytic transglycosylase</fullName>
        <ecNumber evidence="3">4.2.2.-</ecNumber>
    </submittedName>
</protein>
<dbReference type="SUPFAM" id="SSF53955">
    <property type="entry name" value="Lysozyme-like"/>
    <property type="match status" value="1"/>
</dbReference>
<sequence>MLGKVDKELFRELQATGGNRSASQGAKTAMNSDFKAALQSAVAGDRKRPSTSFSTSTGKVSGYVSNDAAMDTFLSVDRIDDTNLFPESGNIFPSSEFNTDIATVNTDRNTSLRQMAAEGRLHGTYDRWDSNAIASYKPQKGRLFNQANFAYKPGQSADTLLTQQTDVNLDKYETYINESASNYGLDPALIKAVIVAESGGNAKARSRSGARGLMQLMPATARGLGVANSYDPKQNIDGGSRYLRQLLDKYDGNVHQALAAYNWGMGNLDRKPHKMPQQTKNYIAKVEGYYRGYTEDASNV</sequence>
<dbReference type="PROSITE" id="PS00922">
    <property type="entry name" value="TRANSGLYCOSYLASE"/>
    <property type="match status" value="1"/>
</dbReference>
<dbReference type="InterPro" id="IPR023346">
    <property type="entry name" value="Lysozyme-like_dom_sf"/>
</dbReference>
<evidence type="ECO:0000259" key="2">
    <source>
        <dbReference type="Pfam" id="PF01464"/>
    </source>
</evidence>
<comment type="caution">
    <text evidence="3">The sequence shown here is derived from an EMBL/GenBank/DDBJ whole genome shotgun (WGS) entry which is preliminary data.</text>
</comment>
<dbReference type="Gene3D" id="1.10.530.10">
    <property type="match status" value="1"/>
</dbReference>
<dbReference type="Pfam" id="PF01464">
    <property type="entry name" value="SLT"/>
    <property type="match status" value="1"/>
</dbReference>
<dbReference type="RefSeq" id="WP_306688606.1">
    <property type="nucleotide sequence ID" value="NZ_LNQR01000032.1"/>
</dbReference>
<evidence type="ECO:0000313" key="4">
    <source>
        <dbReference type="Proteomes" id="UP000060487"/>
    </source>
</evidence>
<comment type="similarity">
    <text evidence="1">Belongs to the transglycosylase Slt family.</text>
</comment>
<dbReference type="Proteomes" id="UP000060487">
    <property type="component" value="Unassembled WGS sequence"/>
</dbReference>
<evidence type="ECO:0000313" key="3">
    <source>
        <dbReference type="EMBL" id="KWT91076.1"/>
    </source>
</evidence>
<accession>A0ABR5SHB2</accession>
<proteinExistence type="inferred from homology"/>
<dbReference type="InterPro" id="IPR008258">
    <property type="entry name" value="Transglycosylase_SLT_dom_1"/>
</dbReference>
<dbReference type="PANTHER" id="PTHR37423:SF2">
    <property type="entry name" value="MEMBRANE-BOUND LYTIC MUREIN TRANSGLYCOSYLASE C"/>
    <property type="match status" value="1"/>
</dbReference>
<reference evidence="3 4" key="1">
    <citation type="submission" date="2015-11" db="EMBL/GenBank/DDBJ databases">
        <authorList>
            <person name="Lin W."/>
        </authorList>
    </citation>
    <scope>NUCLEOTIDE SEQUENCE [LARGE SCALE GENOMIC DNA]</scope>
    <source>
        <strain evidence="3 4">HCH-1</strain>
    </source>
</reference>
<dbReference type="GO" id="GO:0016829">
    <property type="term" value="F:lyase activity"/>
    <property type="evidence" value="ECO:0007669"/>
    <property type="project" value="UniProtKB-KW"/>
</dbReference>
<evidence type="ECO:0000256" key="1">
    <source>
        <dbReference type="ARBA" id="ARBA00007734"/>
    </source>
</evidence>
<keyword evidence="3" id="KW-0456">Lyase</keyword>
<dbReference type="CDD" id="cd00254">
    <property type="entry name" value="LT-like"/>
    <property type="match status" value="1"/>
</dbReference>
<feature type="domain" description="Transglycosylase SLT" evidence="2">
    <location>
        <begin position="175"/>
        <end position="280"/>
    </location>
</feature>
<dbReference type="InterPro" id="IPR000189">
    <property type="entry name" value="Transglyc_AS"/>
</dbReference>
<organism evidence="3 4">
    <name type="scientific">Candidatus Magnetominusculus xianensis</name>
    <dbReference type="NCBI Taxonomy" id="1748249"/>
    <lineage>
        <taxon>Bacteria</taxon>
        <taxon>Pseudomonadati</taxon>
        <taxon>Nitrospirota</taxon>
        <taxon>Nitrospiria</taxon>
        <taxon>Nitrospirales</taxon>
        <taxon>Nitrospiraceae</taxon>
        <taxon>Candidatus Magnetominusculus</taxon>
    </lineage>
</organism>
<dbReference type="EC" id="4.2.2.-" evidence="3"/>
<keyword evidence="4" id="KW-1185">Reference proteome</keyword>
<dbReference type="EMBL" id="LNQR01000032">
    <property type="protein sequence ID" value="KWT91076.1"/>
    <property type="molecule type" value="Genomic_DNA"/>
</dbReference>
<gene>
    <name evidence="3" type="ORF">ASN18_0900</name>
</gene>